<dbReference type="AlphaFoldDB" id="A0A3B0TN28"/>
<reference evidence="2" key="1">
    <citation type="submission" date="2018-06" db="EMBL/GenBank/DDBJ databases">
        <authorList>
            <person name="Zhirakovskaya E."/>
        </authorList>
    </citation>
    <scope>NUCLEOTIDE SEQUENCE</scope>
</reference>
<dbReference type="EMBL" id="UOEK01000463">
    <property type="protein sequence ID" value="VAW08446.1"/>
    <property type="molecule type" value="Genomic_DNA"/>
</dbReference>
<organism evidence="2">
    <name type="scientific">hydrothermal vent metagenome</name>
    <dbReference type="NCBI Taxonomy" id="652676"/>
    <lineage>
        <taxon>unclassified sequences</taxon>
        <taxon>metagenomes</taxon>
        <taxon>ecological metagenomes</taxon>
    </lineage>
</organism>
<protein>
    <submittedName>
        <fullName evidence="2">Uncharacterized protein</fullName>
    </submittedName>
</protein>
<proteinExistence type="predicted"/>
<feature type="compositionally biased region" description="Low complexity" evidence="1">
    <location>
        <begin position="210"/>
        <end position="261"/>
    </location>
</feature>
<gene>
    <name evidence="2" type="ORF">MNBD_ACTINO02-2334</name>
</gene>
<name>A0A3B0TN28_9ZZZZ</name>
<evidence type="ECO:0000256" key="1">
    <source>
        <dbReference type="SAM" id="MobiDB-lite"/>
    </source>
</evidence>
<evidence type="ECO:0000313" key="2">
    <source>
        <dbReference type="EMBL" id="VAW08446.1"/>
    </source>
</evidence>
<feature type="compositionally biased region" description="Pro residues" evidence="1">
    <location>
        <begin position="271"/>
        <end position="281"/>
    </location>
</feature>
<sequence>MPRVTSRVLRVVAVWVFGVALVGGVAQAAQNETFADSFSSGGYSGSTGSAAWSTPWIEQGDDGSPSGGTFQVRTHPDCSGPCLWVNGSPGLEDKSVMRTADLSGAVDATLTFSYRRVSESGDEGDGEVEVAVAASGGSWKKVLKIKLKEVDTNTRWATVSVRDWISPATSIRFKGKGEGGDVDVVIDDIVIEAAHPATTTTTIAPTTTTTTTTVAPTTTTTTTTLAPPTTTTTTTTTTVAPTTTTTTTTTAAPTTTTVPPAMENLDEVDPGPAPPGPPNPPSDSSANPRYVDKRDLVSISLPLSEASGERHVDYSLSPTTRLGAAMQSAVRTLRTNLVSSAVLGVFVAIVGIRGIEEDSDDELGGTRHRT</sequence>
<feature type="region of interest" description="Disordered" evidence="1">
    <location>
        <begin position="210"/>
        <end position="289"/>
    </location>
</feature>
<accession>A0A3B0TN28</accession>